<dbReference type="RefSeq" id="WP_381505976.1">
    <property type="nucleotide sequence ID" value="NZ_JBHUOM010000023.1"/>
</dbReference>
<protein>
    <submittedName>
        <fullName evidence="2">DUF1440 domain-containing protein</fullName>
    </submittedName>
</protein>
<keyword evidence="1" id="KW-0812">Transmembrane</keyword>
<feature type="transmembrane region" description="Helical" evidence="1">
    <location>
        <begin position="135"/>
        <end position="154"/>
    </location>
</feature>
<reference evidence="3" key="1">
    <citation type="journal article" date="2019" name="Int. J. Syst. Evol. Microbiol.">
        <title>The Global Catalogue of Microorganisms (GCM) 10K type strain sequencing project: providing services to taxonomists for standard genome sequencing and annotation.</title>
        <authorList>
            <consortium name="The Broad Institute Genomics Platform"/>
            <consortium name="The Broad Institute Genome Sequencing Center for Infectious Disease"/>
            <person name="Wu L."/>
            <person name="Ma J."/>
        </authorList>
    </citation>
    <scope>NUCLEOTIDE SEQUENCE [LARGE SCALE GENOMIC DNA]</scope>
    <source>
        <strain evidence="3">KCTC 52490</strain>
    </source>
</reference>
<evidence type="ECO:0000313" key="3">
    <source>
        <dbReference type="Proteomes" id="UP001597512"/>
    </source>
</evidence>
<comment type="caution">
    <text evidence="2">The sequence shown here is derived from an EMBL/GenBank/DDBJ whole genome shotgun (WGS) entry which is preliminary data.</text>
</comment>
<evidence type="ECO:0000256" key="1">
    <source>
        <dbReference type="SAM" id="Phobius"/>
    </source>
</evidence>
<proteinExistence type="predicted"/>
<keyword evidence="1" id="KW-0472">Membrane</keyword>
<gene>
    <name evidence="2" type="ORF">ACFS25_23760</name>
</gene>
<organism evidence="2 3">
    <name type="scientific">Spirosoma flavum</name>
    <dbReference type="NCBI Taxonomy" id="2048557"/>
    <lineage>
        <taxon>Bacteria</taxon>
        <taxon>Pseudomonadati</taxon>
        <taxon>Bacteroidota</taxon>
        <taxon>Cytophagia</taxon>
        <taxon>Cytophagales</taxon>
        <taxon>Cytophagaceae</taxon>
        <taxon>Spirosoma</taxon>
    </lineage>
</organism>
<sequence>MKQSSSKPSAKKTILIIVWDGFVAGTLDAIAAIGLFLSAGGKHPVRVFQYIASGIFGKDAFLDGSAMIIWGIVFHFSIALLFAAFFFLIHPQIRQVIGNLMAIGLLYGLLIWLVMNRIVLPLSNVSAQPVDPAQSLIGMVILMVLVSLPIALIVHKHYSKT</sequence>
<feature type="transmembrane region" description="Helical" evidence="1">
    <location>
        <begin position="12"/>
        <end position="37"/>
    </location>
</feature>
<feature type="transmembrane region" description="Helical" evidence="1">
    <location>
        <begin position="96"/>
        <end position="115"/>
    </location>
</feature>
<keyword evidence="3" id="KW-1185">Reference proteome</keyword>
<accession>A0ABW6ARL4</accession>
<keyword evidence="1" id="KW-1133">Transmembrane helix</keyword>
<evidence type="ECO:0000313" key="2">
    <source>
        <dbReference type="EMBL" id="MFD2936818.1"/>
    </source>
</evidence>
<feature type="transmembrane region" description="Helical" evidence="1">
    <location>
        <begin position="67"/>
        <end position="89"/>
    </location>
</feature>
<dbReference type="Proteomes" id="UP001597512">
    <property type="component" value="Unassembled WGS sequence"/>
</dbReference>
<dbReference type="EMBL" id="JBHUOM010000023">
    <property type="protein sequence ID" value="MFD2936818.1"/>
    <property type="molecule type" value="Genomic_DNA"/>
</dbReference>
<name>A0ABW6ARL4_9BACT</name>